<gene>
    <name evidence="2" type="ORF">N305_01795</name>
</gene>
<feature type="coiled-coil region" evidence="1">
    <location>
        <begin position="207"/>
        <end position="234"/>
    </location>
</feature>
<evidence type="ECO:0000256" key="1">
    <source>
        <dbReference type="SAM" id="Coils"/>
    </source>
</evidence>
<sequence>DTLQIHQKIRKCDGKTLPWYSSVESAVKQNSLTAMQLQASIEPFGDDCVENRTIEECLHSSEDKNVDVIIQTGGEHSTSGFSDQEQKGSGGNVMEILNWARPLPALLSPVQLSPLTTQDMLFGEVTCSSDEEGDCSASTAEDILQEDQVQPLSCNVVSLNEECNRQSKSCEHGLDAEISLNLSWNEKNICISPKMSSKEEREAEIKLAEAATLITNMETNKDCLEKNSENMETENRE</sequence>
<feature type="non-terminal residue" evidence="2">
    <location>
        <position position="1"/>
    </location>
</feature>
<dbReference type="AlphaFoldDB" id="A0A093PN92"/>
<dbReference type="OrthoDB" id="2238957at2759"/>
<protein>
    <submittedName>
        <fullName evidence="2">Uncharacterized protein</fullName>
    </submittedName>
</protein>
<organism evidence="2 3">
    <name type="scientific">Manacus vitellinus</name>
    <name type="common">golden-collared manakin</name>
    <dbReference type="NCBI Taxonomy" id="328815"/>
    <lineage>
        <taxon>Eukaryota</taxon>
        <taxon>Metazoa</taxon>
        <taxon>Chordata</taxon>
        <taxon>Craniata</taxon>
        <taxon>Vertebrata</taxon>
        <taxon>Euteleostomi</taxon>
        <taxon>Archelosauria</taxon>
        <taxon>Archosauria</taxon>
        <taxon>Dinosauria</taxon>
        <taxon>Saurischia</taxon>
        <taxon>Theropoda</taxon>
        <taxon>Coelurosauria</taxon>
        <taxon>Aves</taxon>
        <taxon>Neognathae</taxon>
        <taxon>Neoaves</taxon>
        <taxon>Telluraves</taxon>
        <taxon>Australaves</taxon>
        <taxon>Passeriformes</taxon>
        <taxon>Pipridae</taxon>
        <taxon>Manacus</taxon>
    </lineage>
</organism>
<evidence type="ECO:0000313" key="3">
    <source>
        <dbReference type="Proteomes" id="UP000053258"/>
    </source>
</evidence>
<dbReference type="Proteomes" id="UP000053258">
    <property type="component" value="Unassembled WGS sequence"/>
</dbReference>
<accession>A0A093PN92</accession>
<reference evidence="2 3" key="1">
    <citation type="submission" date="2014-06" db="EMBL/GenBank/DDBJ databases">
        <title>Genome evolution of avian class.</title>
        <authorList>
            <person name="Zhang G."/>
            <person name="Li C."/>
        </authorList>
    </citation>
    <scope>NUCLEOTIDE SEQUENCE [LARGE SCALE GENOMIC DNA]</scope>
    <source>
        <strain evidence="2">BGI_N305</strain>
    </source>
</reference>
<dbReference type="EMBL" id="KL670090">
    <property type="protein sequence ID" value="KFW78293.1"/>
    <property type="molecule type" value="Genomic_DNA"/>
</dbReference>
<keyword evidence="3" id="KW-1185">Reference proteome</keyword>
<name>A0A093PN92_9PASS</name>
<evidence type="ECO:0000313" key="2">
    <source>
        <dbReference type="EMBL" id="KFW78293.1"/>
    </source>
</evidence>
<proteinExistence type="predicted"/>
<feature type="non-terminal residue" evidence="2">
    <location>
        <position position="237"/>
    </location>
</feature>
<keyword evidence="1" id="KW-0175">Coiled coil</keyword>